<dbReference type="EC" id="2.7.7.41" evidence="7"/>
<keyword evidence="3 7" id="KW-0808">Transferase</keyword>
<comment type="catalytic activity">
    <reaction evidence="7">
        <text>a 1,2-diacyl-sn-glycero-3-phosphate + CTP + H(+) = a CDP-1,2-diacyl-sn-glycerol + diphosphate</text>
        <dbReference type="Rhea" id="RHEA:16229"/>
        <dbReference type="ChEBI" id="CHEBI:15378"/>
        <dbReference type="ChEBI" id="CHEBI:33019"/>
        <dbReference type="ChEBI" id="CHEBI:37563"/>
        <dbReference type="ChEBI" id="CHEBI:58332"/>
        <dbReference type="ChEBI" id="CHEBI:58608"/>
        <dbReference type="EC" id="2.7.7.41"/>
    </reaction>
</comment>
<evidence type="ECO:0000256" key="5">
    <source>
        <dbReference type="ARBA" id="ARBA00022989"/>
    </source>
</evidence>
<evidence type="ECO:0000256" key="2">
    <source>
        <dbReference type="ARBA" id="ARBA00010185"/>
    </source>
</evidence>
<comment type="pathway">
    <text evidence="7">Phospholipid metabolism; CDP-diacylglycerol biosynthesis; CDP-diacylglycerol from sn-glycerol 3-phosphate: step 3/3.</text>
</comment>
<dbReference type="InterPro" id="IPR000374">
    <property type="entry name" value="PC_trans"/>
</dbReference>
<dbReference type="GO" id="GO:0009273">
    <property type="term" value="P:peptidoglycan-based cell wall biogenesis"/>
    <property type="evidence" value="ECO:0007669"/>
    <property type="project" value="TreeGrafter"/>
</dbReference>
<dbReference type="PANTHER" id="PTHR43535">
    <property type="entry name" value="PHOSPHATIDATE CYTIDYLYLTRANSFERASE"/>
    <property type="match status" value="1"/>
</dbReference>
<keyword evidence="5 8" id="KW-1133">Transmembrane helix</keyword>
<evidence type="ECO:0000256" key="3">
    <source>
        <dbReference type="ARBA" id="ARBA00022679"/>
    </source>
</evidence>
<evidence type="ECO:0000256" key="6">
    <source>
        <dbReference type="ARBA" id="ARBA00023136"/>
    </source>
</evidence>
<evidence type="ECO:0000256" key="7">
    <source>
        <dbReference type="RuleBase" id="RU003938"/>
    </source>
</evidence>
<feature type="transmembrane region" description="Helical" evidence="8">
    <location>
        <begin position="6"/>
        <end position="26"/>
    </location>
</feature>
<dbReference type="UniPathway" id="UPA00557">
    <property type="reaction ID" value="UER00614"/>
</dbReference>
<evidence type="ECO:0000313" key="10">
    <source>
        <dbReference type="Proteomes" id="UP000048926"/>
    </source>
</evidence>
<dbReference type="Proteomes" id="UP000048926">
    <property type="component" value="Unassembled WGS sequence"/>
</dbReference>
<evidence type="ECO:0000313" key="9">
    <source>
        <dbReference type="EMBL" id="CTQ43124.1"/>
    </source>
</evidence>
<name>A0A0M6Y088_9HYPH</name>
<dbReference type="EMBL" id="CXST01000001">
    <property type="protein sequence ID" value="CTQ43124.1"/>
    <property type="molecule type" value="Genomic_DNA"/>
</dbReference>
<feature type="transmembrane region" description="Helical" evidence="8">
    <location>
        <begin position="218"/>
        <end position="237"/>
    </location>
</feature>
<accession>A0A0M6Y088</accession>
<evidence type="ECO:0000256" key="8">
    <source>
        <dbReference type="SAM" id="Phobius"/>
    </source>
</evidence>
<evidence type="ECO:0000256" key="4">
    <source>
        <dbReference type="ARBA" id="ARBA00022692"/>
    </source>
</evidence>
<dbReference type="PROSITE" id="PS01315">
    <property type="entry name" value="CDS"/>
    <property type="match status" value="1"/>
</dbReference>
<comment type="subcellular location">
    <subcellularLocation>
        <location evidence="1">Membrane</location>
        <topology evidence="1">Multi-pass membrane protein</topology>
    </subcellularLocation>
</comment>
<feature type="transmembrane region" description="Helical" evidence="8">
    <location>
        <begin position="145"/>
        <end position="166"/>
    </location>
</feature>
<feature type="transmembrane region" description="Helical" evidence="8">
    <location>
        <begin position="178"/>
        <end position="197"/>
    </location>
</feature>
<evidence type="ECO:0000256" key="1">
    <source>
        <dbReference type="ARBA" id="ARBA00004141"/>
    </source>
</evidence>
<dbReference type="AlphaFoldDB" id="A0A0M6Y088"/>
<dbReference type="OrthoDB" id="9799199at2"/>
<feature type="transmembrane region" description="Helical" evidence="8">
    <location>
        <begin position="113"/>
        <end position="133"/>
    </location>
</feature>
<dbReference type="PANTHER" id="PTHR43535:SF1">
    <property type="entry name" value="PHOSPHATIDATE CYTIDYLYLTRANSFERASE"/>
    <property type="match status" value="1"/>
</dbReference>
<feature type="transmembrane region" description="Helical" evidence="8">
    <location>
        <begin position="243"/>
        <end position="263"/>
    </location>
</feature>
<keyword evidence="10" id="KW-1185">Reference proteome</keyword>
<dbReference type="GO" id="GO:0004605">
    <property type="term" value="F:phosphatidate cytidylyltransferase activity"/>
    <property type="evidence" value="ECO:0007669"/>
    <property type="project" value="UniProtKB-EC"/>
</dbReference>
<reference evidence="10" key="1">
    <citation type="submission" date="2015-07" db="EMBL/GenBank/DDBJ databases">
        <authorList>
            <person name="Rodrigo-Torres Lidia"/>
            <person name="Arahal R.David."/>
        </authorList>
    </citation>
    <scope>NUCLEOTIDE SEQUENCE [LARGE SCALE GENOMIC DNA]</scope>
    <source>
        <strain evidence="10">CECT 4801</strain>
    </source>
</reference>
<organism evidence="9 10">
    <name type="scientific">Roseibium aggregatum</name>
    <dbReference type="NCBI Taxonomy" id="187304"/>
    <lineage>
        <taxon>Bacteria</taxon>
        <taxon>Pseudomonadati</taxon>
        <taxon>Pseudomonadota</taxon>
        <taxon>Alphaproteobacteria</taxon>
        <taxon>Hyphomicrobiales</taxon>
        <taxon>Stappiaceae</taxon>
        <taxon>Roseibium</taxon>
    </lineage>
</organism>
<proteinExistence type="inferred from homology"/>
<dbReference type="GO" id="GO:0016024">
    <property type="term" value="P:CDP-diacylglycerol biosynthetic process"/>
    <property type="evidence" value="ECO:0007669"/>
    <property type="project" value="UniProtKB-UniPathway"/>
</dbReference>
<dbReference type="RefSeq" id="WP_023000733.1">
    <property type="nucleotide sequence ID" value="NZ_CP045627.1"/>
</dbReference>
<dbReference type="STRING" id="187304.B0E33_22405"/>
<dbReference type="Pfam" id="PF01148">
    <property type="entry name" value="CTP_transf_1"/>
    <property type="match status" value="1"/>
</dbReference>
<comment type="similarity">
    <text evidence="2 7">Belongs to the CDS family.</text>
</comment>
<keyword evidence="4 7" id="KW-0812">Transmembrane</keyword>
<keyword evidence="6 8" id="KW-0472">Membrane</keyword>
<sequence>MNLLTIHWALIGIWAVLCVASAIVFVISKRSAKNMSELVQRTVSWWVMVAIFTVSFLVSNTVSIIVFALISFLALKEYFSMIPTRRADRRVLFWAYLSIPVQYFWVYDSYYGMFAVFIPVYMFLFLPFVSLLTQQTEGFLRAVGTLNWGLMLCVFSISHAAFLLILPATEANSTGGPGLLLFLLFLTQFNDVAQYTWGKLFGRHKIIPGVSPNKTWEGFLGGVATTFVLSLLTAPLVTPFDMIHAAAAGLLIPVAGFVGDVTVSALKRDLGVKDTGSLIPGHGGILDRIDSLTYTAPLFFHFTRYFYY</sequence>
<protein>
    <recommendedName>
        <fullName evidence="7">Phosphatidate cytidylyltransferase</fullName>
        <ecNumber evidence="7">2.7.7.41</ecNumber>
    </recommendedName>
</protein>
<dbReference type="GO" id="GO:0005886">
    <property type="term" value="C:plasma membrane"/>
    <property type="evidence" value="ECO:0007669"/>
    <property type="project" value="TreeGrafter"/>
</dbReference>
<keyword evidence="7 9" id="KW-0548">Nucleotidyltransferase</keyword>
<gene>
    <name evidence="9" type="primary">cdsA_2</name>
    <name evidence="9" type="ORF">LAL4801_01560</name>
</gene>